<sequence length="123" mass="14616">MSPDILLNVIENLKTKYNLTEYQIKQLSKSMKTWKLNDRVYPSALKSRINVDIVTMYKILEEIKDMGILETNYEVYCFECSRFKGKLLRTLTDMPEDLTCDFCNHTFDPLEDTIKIYRVIKDE</sequence>
<dbReference type="AlphaFoldDB" id="A0A1M5WSY9"/>
<keyword evidence="2" id="KW-1185">Reference proteome</keyword>
<organism evidence="1 2">
    <name type="scientific">Caloranaerobacter azorensis DSM 13643</name>
    <dbReference type="NCBI Taxonomy" id="1121264"/>
    <lineage>
        <taxon>Bacteria</taxon>
        <taxon>Bacillati</taxon>
        <taxon>Bacillota</taxon>
        <taxon>Tissierellia</taxon>
        <taxon>Tissierellales</taxon>
        <taxon>Thermohalobacteraceae</taxon>
        <taxon>Caloranaerobacter</taxon>
    </lineage>
</organism>
<evidence type="ECO:0000313" key="1">
    <source>
        <dbReference type="EMBL" id="SHH90541.1"/>
    </source>
</evidence>
<name>A0A1M5WSY9_9FIRM</name>
<gene>
    <name evidence="1" type="ORF">SAMN02745135_02616</name>
</gene>
<dbReference type="EMBL" id="FQXO01000143">
    <property type="protein sequence ID" value="SHH90541.1"/>
    <property type="molecule type" value="Genomic_DNA"/>
</dbReference>
<evidence type="ECO:0000313" key="2">
    <source>
        <dbReference type="Proteomes" id="UP000183967"/>
    </source>
</evidence>
<dbReference type="RefSeq" id="WP_083599632.1">
    <property type="nucleotide sequence ID" value="NZ_FQXO01000143.1"/>
</dbReference>
<protein>
    <submittedName>
        <fullName evidence="1">Uncharacterized protein</fullName>
    </submittedName>
</protein>
<proteinExistence type="predicted"/>
<accession>A0A1M5WSY9</accession>
<dbReference type="Proteomes" id="UP000183967">
    <property type="component" value="Unassembled WGS sequence"/>
</dbReference>
<reference evidence="2" key="1">
    <citation type="submission" date="2016-11" db="EMBL/GenBank/DDBJ databases">
        <authorList>
            <person name="Varghese N."/>
            <person name="Submissions S."/>
        </authorList>
    </citation>
    <scope>NUCLEOTIDE SEQUENCE [LARGE SCALE GENOMIC DNA]</scope>
    <source>
        <strain evidence="2">DSM 13643</strain>
    </source>
</reference>